<evidence type="ECO:0008006" key="10">
    <source>
        <dbReference type="Google" id="ProtNLM"/>
    </source>
</evidence>
<dbReference type="GO" id="GO:0009908">
    <property type="term" value="P:flower development"/>
    <property type="evidence" value="ECO:0007669"/>
    <property type="project" value="UniProtKB-KW"/>
</dbReference>
<keyword evidence="9" id="KW-1185">Reference proteome</keyword>
<protein>
    <recommendedName>
        <fullName evidence="10">Protein FLX-like 3</fullName>
    </recommendedName>
</protein>
<dbReference type="AlphaFoldDB" id="A0A9Q1M1F4"/>
<keyword evidence="5" id="KW-0287">Flowering</keyword>
<keyword evidence="2" id="KW-0217">Developmental protein</keyword>
<comment type="similarity">
    <text evidence="1">Belongs to the FLX family.</text>
</comment>
<evidence type="ECO:0000313" key="9">
    <source>
        <dbReference type="Proteomes" id="UP001152561"/>
    </source>
</evidence>
<gene>
    <name evidence="8" type="ORF">K7X08_030779</name>
</gene>
<organism evidence="8 9">
    <name type="scientific">Anisodus acutangulus</name>
    <dbReference type="NCBI Taxonomy" id="402998"/>
    <lineage>
        <taxon>Eukaryota</taxon>
        <taxon>Viridiplantae</taxon>
        <taxon>Streptophyta</taxon>
        <taxon>Embryophyta</taxon>
        <taxon>Tracheophyta</taxon>
        <taxon>Spermatophyta</taxon>
        <taxon>Magnoliopsida</taxon>
        <taxon>eudicotyledons</taxon>
        <taxon>Gunneridae</taxon>
        <taxon>Pentapetalae</taxon>
        <taxon>asterids</taxon>
        <taxon>lamiids</taxon>
        <taxon>Solanales</taxon>
        <taxon>Solanaceae</taxon>
        <taxon>Solanoideae</taxon>
        <taxon>Hyoscyameae</taxon>
        <taxon>Anisodus</taxon>
    </lineage>
</organism>
<evidence type="ECO:0000313" key="8">
    <source>
        <dbReference type="EMBL" id="KAJ8548310.1"/>
    </source>
</evidence>
<name>A0A9Q1M1F4_9SOLA</name>
<dbReference type="PANTHER" id="PTHR33405:SF19">
    <property type="entry name" value="OS08G0430100 PROTEIN"/>
    <property type="match status" value="1"/>
</dbReference>
<evidence type="ECO:0000256" key="3">
    <source>
        <dbReference type="ARBA" id="ARBA00022782"/>
    </source>
</evidence>
<dbReference type="OrthoDB" id="1902464at2759"/>
<keyword evidence="3" id="KW-0221">Differentiation</keyword>
<feature type="coiled-coil region" evidence="6">
    <location>
        <begin position="148"/>
        <end position="241"/>
    </location>
</feature>
<evidence type="ECO:0000256" key="6">
    <source>
        <dbReference type="SAM" id="Coils"/>
    </source>
</evidence>
<proteinExistence type="inferred from homology"/>
<sequence>MAHSGVFAGVFFTQLQRRRRYLYLSVMAGRNRMPRQPDNFRGFRDGPPPRVIMQRGPGPLPPHPSALEEELELQHRDMQRFLAENRHVIDENVMLERELSAVKDEMHRLSQAIPKMRADNEAQVREYIDRGMKLEADLRSTEPLRLEVIQLRAEAQKLSTLQKELSAQVQTLTKDTNRLQTENKQLSAMKIDVDGMHKELAEARRQFEYEKKANTELVEQNQAMEKNLISMAREIEKLRAEKVGRGLGAGAYGMMNGSPEMRYPGGGYADPYSGSAWGSYDNRGPPRR</sequence>
<evidence type="ECO:0000256" key="7">
    <source>
        <dbReference type="SAM" id="MobiDB-lite"/>
    </source>
</evidence>
<dbReference type="Proteomes" id="UP001152561">
    <property type="component" value="Unassembled WGS sequence"/>
</dbReference>
<dbReference type="GO" id="GO:0030154">
    <property type="term" value="P:cell differentiation"/>
    <property type="evidence" value="ECO:0007669"/>
    <property type="project" value="UniProtKB-KW"/>
</dbReference>
<reference evidence="9" key="1">
    <citation type="journal article" date="2023" name="Proc. Natl. Acad. Sci. U.S.A.">
        <title>Genomic and structural basis for evolution of tropane alkaloid biosynthesis.</title>
        <authorList>
            <person name="Wanga Y.-J."/>
            <person name="Taina T."/>
            <person name="Yua J.-Y."/>
            <person name="Lia J."/>
            <person name="Xua B."/>
            <person name="Chenc J."/>
            <person name="D'Auriad J.C."/>
            <person name="Huanga J.-P."/>
            <person name="Huanga S.-X."/>
        </authorList>
    </citation>
    <scope>NUCLEOTIDE SEQUENCE [LARGE SCALE GENOMIC DNA]</scope>
    <source>
        <strain evidence="9">cv. KIB-2019</strain>
    </source>
</reference>
<evidence type="ECO:0000256" key="4">
    <source>
        <dbReference type="ARBA" id="ARBA00023054"/>
    </source>
</evidence>
<dbReference type="PANTHER" id="PTHR33405">
    <property type="entry name" value="PROTEIN FLX-LIKE 2"/>
    <property type="match status" value="1"/>
</dbReference>
<dbReference type="InterPro" id="IPR040353">
    <property type="entry name" value="FLX/FLX-like"/>
</dbReference>
<dbReference type="EMBL" id="JAJAGQ010000012">
    <property type="protein sequence ID" value="KAJ8548310.1"/>
    <property type="molecule type" value="Genomic_DNA"/>
</dbReference>
<feature type="region of interest" description="Disordered" evidence="7">
    <location>
        <begin position="264"/>
        <end position="288"/>
    </location>
</feature>
<accession>A0A9Q1M1F4</accession>
<evidence type="ECO:0000256" key="1">
    <source>
        <dbReference type="ARBA" id="ARBA00005405"/>
    </source>
</evidence>
<comment type="caution">
    <text evidence="8">The sequence shown here is derived from an EMBL/GenBank/DDBJ whole genome shotgun (WGS) entry which is preliminary data.</text>
</comment>
<evidence type="ECO:0000256" key="2">
    <source>
        <dbReference type="ARBA" id="ARBA00022473"/>
    </source>
</evidence>
<evidence type="ECO:0000256" key="5">
    <source>
        <dbReference type="ARBA" id="ARBA00023089"/>
    </source>
</evidence>
<keyword evidence="4 6" id="KW-0175">Coiled coil</keyword>